<evidence type="ECO:0000313" key="1">
    <source>
        <dbReference type="EMBL" id="QBD82405.1"/>
    </source>
</evidence>
<dbReference type="OrthoDB" id="1908495at2"/>
<reference evidence="1 2" key="1">
    <citation type="submission" date="2019-01" db="EMBL/GenBank/DDBJ databases">
        <title>Ktedonosporobacter rubrisoli SCAWS-G2.</title>
        <authorList>
            <person name="Huang Y."/>
            <person name="Yan B."/>
        </authorList>
    </citation>
    <scope>NUCLEOTIDE SEQUENCE [LARGE SCALE GENOMIC DNA]</scope>
    <source>
        <strain evidence="1 2">SCAWS-G2</strain>
    </source>
</reference>
<dbReference type="AlphaFoldDB" id="A0A4P6K2Z7"/>
<evidence type="ECO:0000313" key="2">
    <source>
        <dbReference type="Proteomes" id="UP000290365"/>
    </source>
</evidence>
<gene>
    <name evidence="1" type="ORF">EPA93_43105</name>
</gene>
<protein>
    <recommendedName>
        <fullName evidence="3">Alpha/beta hydrolase</fullName>
    </recommendedName>
</protein>
<dbReference type="RefSeq" id="WP_129893474.1">
    <property type="nucleotide sequence ID" value="NZ_CP035758.1"/>
</dbReference>
<dbReference type="KEGG" id="kbs:EPA93_43105"/>
<evidence type="ECO:0008006" key="3">
    <source>
        <dbReference type="Google" id="ProtNLM"/>
    </source>
</evidence>
<dbReference type="EMBL" id="CP035758">
    <property type="protein sequence ID" value="QBD82405.1"/>
    <property type="molecule type" value="Genomic_DNA"/>
</dbReference>
<sequence>MAEMITLDIAGYHGERVPNTFWRQEKEAEHIAVILPGIGYTCQMPLLFYATRVLQDQGADVLWVEYNQRADFKAQAGAELAQLLNADVGAACQAVLTQRKYRQITIIGKSLGTLAMGALLTTDPRLAQAKAVWLTPLLSRAALCAQIISYGRRSLLVIGTADGHYDPAPLAEIQTATHSELLVIAGANHGMEIAGDVLQSLRAMEQIMQALQTFLSTE</sequence>
<dbReference type="Proteomes" id="UP000290365">
    <property type="component" value="Chromosome"/>
</dbReference>
<dbReference type="SUPFAM" id="SSF53474">
    <property type="entry name" value="alpha/beta-Hydrolases"/>
    <property type="match status" value="1"/>
</dbReference>
<accession>A0A4P6K2Z7</accession>
<organism evidence="1 2">
    <name type="scientific">Ktedonosporobacter rubrisoli</name>
    <dbReference type="NCBI Taxonomy" id="2509675"/>
    <lineage>
        <taxon>Bacteria</taxon>
        <taxon>Bacillati</taxon>
        <taxon>Chloroflexota</taxon>
        <taxon>Ktedonobacteria</taxon>
        <taxon>Ktedonobacterales</taxon>
        <taxon>Ktedonosporobacteraceae</taxon>
        <taxon>Ktedonosporobacter</taxon>
    </lineage>
</organism>
<name>A0A4P6K2Z7_KTERU</name>
<keyword evidence="2" id="KW-1185">Reference proteome</keyword>
<dbReference type="PIRSF" id="PIRSF033634">
    <property type="entry name" value="UCP033634"/>
    <property type="match status" value="1"/>
</dbReference>
<dbReference type="InterPro" id="IPR017018">
    <property type="entry name" value="UCP033634"/>
</dbReference>
<dbReference type="InterPro" id="IPR029058">
    <property type="entry name" value="AB_hydrolase_fold"/>
</dbReference>
<dbReference type="Gene3D" id="3.40.50.1820">
    <property type="entry name" value="alpha/beta hydrolase"/>
    <property type="match status" value="1"/>
</dbReference>
<proteinExistence type="predicted"/>